<organism evidence="1 2">
    <name type="scientific">Nostoc flagelliforme CCNUN1</name>
    <dbReference type="NCBI Taxonomy" id="2038116"/>
    <lineage>
        <taxon>Bacteria</taxon>
        <taxon>Bacillati</taxon>
        <taxon>Cyanobacteriota</taxon>
        <taxon>Cyanophyceae</taxon>
        <taxon>Nostocales</taxon>
        <taxon>Nostocaceae</taxon>
        <taxon>Nostoc</taxon>
    </lineage>
</organism>
<evidence type="ECO:0000313" key="1">
    <source>
        <dbReference type="EMBL" id="AUB36193.1"/>
    </source>
</evidence>
<name>A0A2K8SLL6_9NOSO</name>
<sequence length="199" mass="22587">MFKKLQQLQVIIAYKNSENLGDIAILKSDLFGAKVSPTVASKLQSVAGYYPVIDLKQLSQYPKGSFGREYANHMQANQLKPLSISPELEDIAKRNLFALRYLVTHDIFHVLLDFDTTYAGEIGVLAFATAQNYSKSLQIGLWLAKLLYPILAPRQIKGIFANLAKGRELGKKADFLLGYRFEEHWEEPIEDVRKRLRLA</sequence>
<dbReference type="RefSeq" id="WP_100898192.1">
    <property type="nucleotide sequence ID" value="NZ_CAWNNC010000001.1"/>
</dbReference>
<dbReference type="AlphaFoldDB" id="A0A2K8SLL6"/>
<dbReference type="PANTHER" id="PTHR12922:SF7">
    <property type="entry name" value="UBIQUINONE BIOSYNTHESIS PROTEIN COQ4 HOMOLOG, MITOCHONDRIAL"/>
    <property type="match status" value="1"/>
</dbReference>
<accession>A0A2K8SLL6</accession>
<protein>
    <submittedName>
        <fullName evidence="1">COQ4, ubiqui biosynthesis protein COQ4</fullName>
    </submittedName>
</protein>
<reference evidence="1 2" key="1">
    <citation type="submission" date="2017-11" db="EMBL/GenBank/DDBJ databases">
        <title>Complete genome of a free-living desiccation-tolerant cyanobacterium and its photosynthetic adaptation to extreme terrestrial habitat.</title>
        <authorList>
            <person name="Shang J."/>
        </authorList>
    </citation>
    <scope>NUCLEOTIDE SEQUENCE [LARGE SCALE GENOMIC DNA]</scope>
    <source>
        <strain evidence="1 2">CCNUN1</strain>
    </source>
</reference>
<dbReference type="GO" id="GO:0006744">
    <property type="term" value="P:ubiquinone biosynthetic process"/>
    <property type="evidence" value="ECO:0007669"/>
    <property type="project" value="InterPro"/>
</dbReference>
<evidence type="ECO:0000313" key="2">
    <source>
        <dbReference type="Proteomes" id="UP000232003"/>
    </source>
</evidence>
<gene>
    <name evidence="1" type="ORF">COO91_02094</name>
</gene>
<keyword evidence="2" id="KW-1185">Reference proteome</keyword>
<dbReference type="InterPro" id="IPR007715">
    <property type="entry name" value="Coq4"/>
</dbReference>
<dbReference type="OrthoDB" id="5720816at2"/>
<dbReference type="Pfam" id="PF05019">
    <property type="entry name" value="Coq4"/>
    <property type="match status" value="1"/>
</dbReference>
<dbReference type="PANTHER" id="PTHR12922">
    <property type="entry name" value="UBIQUINONE BIOSYNTHESIS PROTEIN"/>
    <property type="match status" value="1"/>
</dbReference>
<dbReference type="Proteomes" id="UP000232003">
    <property type="component" value="Chromosome"/>
</dbReference>
<dbReference type="EMBL" id="CP024785">
    <property type="protein sequence ID" value="AUB36193.1"/>
    <property type="molecule type" value="Genomic_DNA"/>
</dbReference>
<dbReference type="KEGG" id="nfl:COO91_02094"/>
<proteinExistence type="predicted"/>